<dbReference type="Proteomes" id="UP000236319">
    <property type="component" value="Unassembled WGS sequence"/>
</dbReference>
<dbReference type="EMBL" id="BDSA01000004">
    <property type="protein sequence ID" value="GBE62332.1"/>
    <property type="molecule type" value="Genomic_DNA"/>
</dbReference>
<dbReference type="OrthoDB" id="366072at2759"/>
<evidence type="ECO:0000313" key="2">
    <source>
        <dbReference type="Proteomes" id="UP000236319"/>
    </source>
</evidence>
<evidence type="ECO:0000313" key="1">
    <source>
        <dbReference type="EMBL" id="GBE62332.1"/>
    </source>
</evidence>
<dbReference type="GeneID" id="39876102"/>
<gene>
    <name evidence="1" type="ORF">BOVATA_038250</name>
</gene>
<sequence>MEEDGGVDSDLELGIALSISQQASNEDARPVLKARRRRLLPPVVVCPRSKKLLRNVCLNDRAAARRIQGIIDAAFKTLHAIGDAEGDPSGPLDVDALELALSRLGFAVDDAQLQDMLRCYAHDGNVPASAQLADFAIYTRETIGNRNVESEWRPKGAGTKLPIERIDSATFNEIFLDCNLRIENNGLIY</sequence>
<organism evidence="1 2">
    <name type="scientific">Babesia ovata</name>
    <dbReference type="NCBI Taxonomy" id="189622"/>
    <lineage>
        <taxon>Eukaryota</taxon>
        <taxon>Sar</taxon>
        <taxon>Alveolata</taxon>
        <taxon>Apicomplexa</taxon>
        <taxon>Aconoidasida</taxon>
        <taxon>Piroplasmida</taxon>
        <taxon>Babesiidae</taxon>
        <taxon>Babesia</taxon>
    </lineage>
</organism>
<comment type="caution">
    <text evidence="1">The sequence shown here is derived from an EMBL/GenBank/DDBJ whole genome shotgun (WGS) entry which is preliminary data.</text>
</comment>
<name>A0A2H6KH62_9APIC</name>
<keyword evidence="2" id="KW-1185">Reference proteome</keyword>
<dbReference type="VEuPathDB" id="PiroplasmaDB:BOVATA_038250"/>
<proteinExistence type="predicted"/>
<reference evidence="1 2" key="1">
    <citation type="journal article" date="2017" name="BMC Genomics">
        <title>Whole-genome assembly of Babesia ovata and comparative genomics between closely related pathogens.</title>
        <authorList>
            <person name="Yamagishi J."/>
            <person name="Asada M."/>
            <person name="Hakimi H."/>
            <person name="Tanaka T.Q."/>
            <person name="Sugimoto C."/>
            <person name="Kawazu S."/>
        </authorList>
    </citation>
    <scope>NUCLEOTIDE SEQUENCE [LARGE SCALE GENOMIC DNA]</scope>
    <source>
        <strain evidence="1 2">Miyake</strain>
    </source>
</reference>
<accession>A0A2H6KH62</accession>
<dbReference type="RefSeq" id="XP_028868575.1">
    <property type="nucleotide sequence ID" value="XM_029012742.1"/>
</dbReference>
<protein>
    <submittedName>
        <fullName evidence="1">Family transcriptional regulator, putative</fullName>
    </submittedName>
</protein>
<dbReference type="AlphaFoldDB" id="A0A2H6KH62"/>